<feature type="compositionally biased region" description="Low complexity" evidence="12">
    <location>
        <begin position="1"/>
        <end position="16"/>
    </location>
</feature>
<dbReference type="GO" id="GO:0031491">
    <property type="term" value="F:nucleosome binding"/>
    <property type="evidence" value="ECO:0007669"/>
    <property type="project" value="TreeGrafter"/>
</dbReference>
<dbReference type="SUPFAM" id="SSF57850">
    <property type="entry name" value="RING/U-box"/>
    <property type="match status" value="1"/>
</dbReference>
<keyword evidence="15" id="KW-1185">Reference proteome</keyword>
<dbReference type="OrthoDB" id="426657at2759"/>
<evidence type="ECO:0000256" key="2">
    <source>
        <dbReference type="ARBA" id="ARBA00004123"/>
    </source>
</evidence>
<gene>
    <name evidence="14" type="primary">Rnf169_0</name>
    <name evidence="14" type="ORF">PROATE_R15073</name>
</gene>
<dbReference type="GO" id="GO:0005634">
    <property type="term" value="C:nucleus"/>
    <property type="evidence" value="ECO:0007669"/>
    <property type="project" value="UniProtKB-SubCell"/>
</dbReference>
<evidence type="ECO:0000256" key="7">
    <source>
        <dbReference type="ARBA" id="ARBA00022771"/>
    </source>
</evidence>
<keyword evidence="9" id="KW-0862">Zinc</keyword>
<dbReference type="AlphaFoldDB" id="A0A7K5FUL5"/>
<dbReference type="GO" id="GO:0008270">
    <property type="term" value="F:zinc ion binding"/>
    <property type="evidence" value="ECO:0007669"/>
    <property type="project" value="UniProtKB-KW"/>
</dbReference>
<evidence type="ECO:0000313" key="14">
    <source>
        <dbReference type="EMBL" id="NWS48504.1"/>
    </source>
</evidence>
<evidence type="ECO:0000256" key="3">
    <source>
        <dbReference type="ARBA" id="ARBA00012483"/>
    </source>
</evidence>
<dbReference type="InterPro" id="IPR001841">
    <property type="entry name" value="Znf_RING"/>
</dbReference>
<dbReference type="Proteomes" id="UP000562415">
    <property type="component" value="Unassembled WGS sequence"/>
</dbReference>
<keyword evidence="7 11" id="KW-0863">Zinc-finger</keyword>
<feature type="non-terminal residue" evidence="14">
    <location>
        <position position="112"/>
    </location>
</feature>
<evidence type="ECO:0000256" key="4">
    <source>
        <dbReference type="ARBA" id="ARBA00022679"/>
    </source>
</evidence>
<evidence type="ECO:0000259" key="13">
    <source>
        <dbReference type="PROSITE" id="PS50089"/>
    </source>
</evidence>
<evidence type="ECO:0000256" key="6">
    <source>
        <dbReference type="ARBA" id="ARBA00022763"/>
    </source>
</evidence>
<feature type="non-terminal residue" evidence="14">
    <location>
        <position position="1"/>
    </location>
</feature>
<dbReference type="EMBL" id="VYZH01004833">
    <property type="protein sequence ID" value="NWS48504.1"/>
    <property type="molecule type" value="Genomic_DNA"/>
</dbReference>
<evidence type="ECO:0000256" key="8">
    <source>
        <dbReference type="ARBA" id="ARBA00022786"/>
    </source>
</evidence>
<dbReference type="InterPro" id="IPR013083">
    <property type="entry name" value="Znf_RING/FYVE/PHD"/>
</dbReference>
<evidence type="ECO:0000256" key="11">
    <source>
        <dbReference type="PROSITE-ProRule" id="PRU00175"/>
    </source>
</evidence>
<keyword evidence="5" id="KW-0479">Metal-binding</keyword>
<protein>
    <recommendedName>
        <fullName evidence="3">RING-type E3 ubiquitin transferase</fullName>
        <ecNumber evidence="3">2.3.2.27</ecNumber>
    </recommendedName>
</protein>
<keyword evidence="6" id="KW-0227">DNA damage</keyword>
<dbReference type="Gene3D" id="3.30.40.10">
    <property type="entry name" value="Zinc/RING finger domain, C3HC4 (zinc finger)"/>
    <property type="match status" value="1"/>
</dbReference>
<keyword evidence="8" id="KW-0833">Ubl conjugation pathway</keyword>
<keyword evidence="14" id="KW-0436">Ligase</keyword>
<sequence length="112" mass="11701">KMAAAAAPGGRAAVPARRGRRRRARAGAVSEEEEKEKEKEEVLLAVSECPVCRQALVEAVTPPCRHSLCLACFQRCLQGPGLCCPLCRSRLTAWARAEPAATTATGGGGGGE</sequence>
<dbReference type="GO" id="GO:0061630">
    <property type="term" value="F:ubiquitin protein ligase activity"/>
    <property type="evidence" value="ECO:0007669"/>
    <property type="project" value="UniProtKB-EC"/>
</dbReference>
<feature type="domain" description="RING-type" evidence="13">
    <location>
        <begin position="49"/>
        <end position="88"/>
    </location>
</feature>
<dbReference type="GO" id="GO:0035861">
    <property type="term" value="C:site of double-strand break"/>
    <property type="evidence" value="ECO:0007669"/>
    <property type="project" value="TreeGrafter"/>
</dbReference>
<dbReference type="EC" id="2.3.2.27" evidence="3"/>
<reference evidence="14 15" key="1">
    <citation type="submission" date="2019-09" db="EMBL/GenBank/DDBJ databases">
        <title>Bird 10,000 Genomes (B10K) Project - Family phase.</title>
        <authorList>
            <person name="Zhang G."/>
        </authorList>
    </citation>
    <scope>NUCLEOTIDE SEQUENCE [LARGE SCALE GENOMIC DNA]</scope>
    <source>
        <strain evidence="14">B10K-DU-017-47</strain>
    </source>
</reference>
<dbReference type="Pfam" id="PF13920">
    <property type="entry name" value="zf-C3HC4_3"/>
    <property type="match status" value="1"/>
</dbReference>
<dbReference type="GO" id="GO:0016874">
    <property type="term" value="F:ligase activity"/>
    <property type="evidence" value="ECO:0007669"/>
    <property type="project" value="UniProtKB-KW"/>
</dbReference>
<dbReference type="PROSITE" id="PS50089">
    <property type="entry name" value="ZF_RING_2"/>
    <property type="match status" value="1"/>
</dbReference>
<evidence type="ECO:0000256" key="12">
    <source>
        <dbReference type="SAM" id="MobiDB-lite"/>
    </source>
</evidence>
<evidence type="ECO:0000313" key="15">
    <source>
        <dbReference type="Proteomes" id="UP000562415"/>
    </source>
</evidence>
<name>A0A7K5FUL5_PROAR</name>
<feature type="region of interest" description="Disordered" evidence="12">
    <location>
        <begin position="1"/>
        <end position="37"/>
    </location>
</feature>
<dbReference type="InterPro" id="IPR051657">
    <property type="entry name" value="RNF168/RNF169_E3_ubiq-ligase"/>
</dbReference>
<accession>A0A7K5FUL5</accession>
<organism evidence="14 15">
    <name type="scientific">Probosciger aterrimus</name>
    <name type="common">Palm cockatoo</name>
    <dbReference type="NCBI Taxonomy" id="141839"/>
    <lineage>
        <taxon>Eukaryota</taxon>
        <taxon>Metazoa</taxon>
        <taxon>Chordata</taxon>
        <taxon>Craniata</taxon>
        <taxon>Vertebrata</taxon>
        <taxon>Euteleostomi</taxon>
        <taxon>Archelosauria</taxon>
        <taxon>Archosauria</taxon>
        <taxon>Dinosauria</taxon>
        <taxon>Saurischia</taxon>
        <taxon>Theropoda</taxon>
        <taxon>Coelurosauria</taxon>
        <taxon>Aves</taxon>
        <taxon>Neognathae</taxon>
        <taxon>Neoaves</taxon>
        <taxon>Telluraves</taxon>
        <taxon>Australaves</taxon>
        <taxon>Psittaciformes</taxon>
        <taxon>Cacatuidae</taxon>
        <taxon>Probosciger</taxon>
    </lineage>
</organism>
<dbReference type="PANTHER" id="PTHR23328">
    <property type="entry name" value="RING-TYPE DOMAIN-CONTAINING PROTEIN"/>
    <property type="match status" value="1"/>
</dbReference>
<evidence type="ECO:0000256" key="9">
    <source>
        <dbReference type="ARBA" id="ARBA00022833"/>
    </source>
</evidence>
<comment type="caution">
    <text evidence="14">The sequence shown here is derived from an EMBL/GenBank/DDBJ whole genome shotgun (WGS) entry which is preliminary data.</text>
</comment>
<keyword evidence="10" id="KW-0539">Nucleus</keyword>
<evidence type="ECO:0000256" key="10">
    <source>
        <dbReference type="ARBA" id="ARBA00023242"/>
    </source>
</evidence>
<comment type="subcellular location">
    <subcellularLocation>
        <location evidence="2">Nucleus</location>
    </subcellularLocation>
</comment>
<proteinExistence type="predicted"/>
<comment type="catalytic activity">
    <reaction evidence="1">
        <text>S-ubiquitinyl-[E2 ubiquitin-conjugating enzyme]-L-cysteine + [acceptor protein]-L-lysine = [E2 ubiquitin-conjugating enzyme]-L-cysteine + N(6)-ubiquitinyl-[acceptor protein]-L-lysine.</text>
        <dbReference type="EC" id="2.3.2.27"/>
    </reaction>
</comment>
<evidence type="ECO:0000256" key="1">
    <source>
        <dbReference type="ARBA" id="ARBA00000900"/>
    </source>
</evidence>
<dbReference type="PANTHER" id="PTHR23328:SF0">
    <property type="entry name" value="RING-TYPE DOMAIN-CONTAINING PROTEIN"/>
    <property type="match status" value="1"/>
</dbReference>
<evidence type="ECO:0000256" key="5">
    <source>
        <dbReference type="ARBA" id="ARBA00022723"/>
    </source>
</evidence>
<keyword evidence="4" id="KW-0808">Transferase</keyword>
<dbReference type="GO" id="GO:0006302">
    <property type="term" value="P:double-strand break repair"/>
    <property type="evidence" value="ECO:0007669"/>
    <property type="project" value="TreeGrafter"/>
</dbReference>